<name>A0A6A5K378_9PLEO</name>
<feature type="transmembrane region" description="Helical" evidence="1">
    <location>
        <begin position="7"/>
        <end position="28"/>
    </location>
</feature>
<keyword evidence="3" id="KW-1185">Reference proteome</keyword>
<protein>
    <recommendedName>
        <fullName evidence="4">MFS general substrate transporter</fullName>
    </recommendedName>
</protein>
<sequence length="196" mass="21216">MSIWAPLRGLILDGFSNFCILVPAYMYMIDNYKAYAASASTFVGPVRYLAAGGRTFTGIPRTRTWELIEQSLFETYSLPSPTPYQNLVPVGLSHSAPRSSTASIGLLLHHQPLNLNASAFVSGICACVIPMGSFIPHALGARKALSLTFCFSDIFCFLLVWVGVSRCASALRFCGCVCAMVLHGRVRCAGSGHVWV</sequence>
<keyword evidence="1" id="KW-0812">Transmembrane</keyword>
<feature type="transmembrane region" description="Helical" evidence="1">
    <location>
        <begin position="144"/>
        <end position="164"/>
    </location>
</feature>
<feature type="transmembrane region" description="Helical" evidence="1">
    <location>
        <begin position="113"/>
        <end position="132"/>
    </location>
</feature>
<evidence type="ECO:0000313" key="2">
    <source>
        <dbReference type="EMBL" id="KAF1828944.1"/>
    </source>
</evidence>
<accession>A0A6A5K378</accession>
<evidence type="ECO:0000313" key="3">
    <source>
        <dbReference type="Proteomes" id="UP000800040"/>
    </source>
</evidence>
<keyword evidence="1" id="KW-1133">Transmembrane helix</keyword>
<dbReference type="Proteomes" id="UP000800040">
    <property type="component" value="Unassembled WGS sequence"/>
</dbReference>
<dbReference type="AlphaFoldDB" id="A0A6A5K378"/>
<dbReference type="OrthoDB" id="3936150at2759"/>
<organism evidence="2 3">
    <name type="scientific">Decorospora gaudefroyi</name>
    <dbReference type="NCBI Taxonomy" id="184978"/>
    <lineage>
        <taxon>Eukaryota</taxon>
        <taxon>Fungi</taxon>
        <taxon>Dikarya</taxon>
        <taxon>Ascomycota</taxon>
        <taxon>Pezizomycotina</taxon>
        <taxon>Dothideomycetes</taxon>
        <taxon>Pleosporomycetidae</taxon>
        <taxon>Pleosporales</taxon>
        <taxon>Pleosporineae</taxon>
        <taxon>Pleosporaceae</taxon>
        <taxon>Decorospora</taxon>
    </lineage>
</organism>
<dbReference type="EMBL" id="ML975480">
    <property type="protein sequence ID" value="KAF1828944.1"/>
    <property type="molecule type" value="Genomic_DNA"/>
</dbReference>
<gene>
    <name evidence="2" type="ORF">BDW02DRAFT_192836</name>
</gene>
<evidence type="ECO:0000256" key="1">
    <source>
        <dbReference type="SAM" id="Phobius"/>
    </source>
</evidence>
<evidence type="ECO:0008006" key="4">
    <source>
        <dbReference type="Google" id="ProtNLM"/>
    </source>
</evidence>
<reference evidence="2" key="1">
    <citation type="submission" date="2020-01" db="EMBL/GenBank/DDBJ databases">
        <authorList>
            <consortium name="DOE Joint Genome Institute"/>
            <person name="Haridas S."/>
            <person name="Albert R."/>
            <person name="Binder M."/>
            <person name="Bloem J."/>
            <person name="Labutti K."/>
            <person name="Salamov A."/>
            <person name="Andreopoulos B."/>
            <person name="Baker S.E."/>
            <person name="Barry K."/>
            <person name="Bills G."/>
            <person name="Bluhm B.H."/>
            <person name="Cannon C."/>
            <person name="Castanera R."/>
            <person name="Culley D.E."/>
            <person name="Daum C."/>
            <person name="Ezra D."/>
            <person name="Gonzalez J.B."/>
            <person name="Henrissat B."/>
            <person name="Kuo A."/>
            <person name="Liang C."/>
            <person name="Lipzen A."/>
            <person name="Lutzoni F."/>
            <person name="Magnuson J."/>
            <person name="Mondo S."/>
            <person name="Nolan M."/>
            <person name="Ohm R."/>
            <person name="Pangilinan J."/>
            <person name="Park H.-J."/>
            <person name="Ramirez L."/>
            <person name="Alfaro M."/>
            <person name="Sun H."/>
            <person name="Tritt A."/>
            <person name="Yoshinaga Y."/>
            <person name="Zwiers L.-H."/>
            <person name="Turgeon B.G."/>
            <person name="Goodwin S.B."/>
            <person name="Spatafora J.W."/>
            <person name="Crous P.W."/>
            <person name="Grigoriev I.V."/>
        </authorList>
    </citation>
    <scope>NUCLEOTIDE SEQUENCE</scope>
    <source>
        <strain evidence="2">P77</strain>
    </source>
</reference>
<keyword evidence="1" id="KW-0472">Membrane</keyword>
<proteinExistence type="predicted"/>